<evidence type="ECO:0000313" key="3">
    <source>
        <dbReference type="Proteomes" id="UP001499915"/>
    </source>
</evidence>
<evidence type="ECO:0000256" key="1">
    <source>
        <dbReference type="SAM" id="SignalP"/>
    </source>
</evidence>
<dbReference type="EMBL" id="BAAAET010000003">
    <property type="protein sequence ID" value="GAA0694302.1"/>
    <property type="molecule type" value="Genomic_DNA"/>
</dbReference>
<dbReference type="PANTHER" id="PTHR43628:SF1">
    <property type="entry name" value="CHITIN SYNTHASE REGULATORY FACTOR 2-RELATED"/>
    <property type="match status" value="1"/>
</dbReference>
<protein>
    <recommendedName>
        <fullName evidence="4">Sel1 repeat family protein</fullName>
    </recommendedName>
</protein>
<name>A0ABP3TEC5_9GAMM</name>
<keyword evidence="1" id="KW-0732">Signal</keyword>
<dbReference type="SMART" id="SM00671">
    <property type="entry name" value="SEL1"/>
    <property type="match status" value="4"/>
</dbReference>
<dbReference type="InterPro" id="IPR011990">
    <property type="entry name" value="TPR-like_helical_dom_sf"/>
</dbReference>
<dbReference type="PANTHER" id="PTHR43628">
    <property type="entry name" value="ACTIVATOR OF C KINASE PROTEIN 1-RELATED"/>
    <property type="match status" value="1"/>
</dbReference>
<dbReference type="Pfam" id="PF08238">
    <property type="entry name" value="Sel1"/>
    <property type="match status" value="4"/>
</dbReference>
<dbReference type="SUPFAM" id="SSF81901">
    <property type="entry name" value="HCP-like"/>
    <property type="match status" value="1"/>
</dbReference>
<feature type="signal peptide" evidence="1">
    <location>
        <begin position="1"/>
        <end position="34"/>
    </location>
</feature>
<keyword evidence="3" id="KW-1185">Reference proteome</keyword>
<feature type="chain" id="PRO_5046654434" description="Sel1 repeat family protein" evidence="1">
    <location>
        <begin position="35"/>
        <end position="279"/>
    </location>
</feature>
<accession>A0ABP3TEC5</accession>
<evidence type="ECO:0008006" key="4">
    <source>
        <dbReference type="Google" id="ProtNLM"/>
    </source>
</evidence>
<proteinExistence type="predicted"/>
<dbReference type="InterPro" id="IPR052945">
    <property type="entry name" value="Mitotic_Regulator"/>
</dbReference>
<sequence>MHQNDDEGMALMNKSALLAAAGLLFTLHITPATAASIDTAKRALDAGDYDKAQSELQALVKAQDPDALNLQGQMYENGWGVEQDTDRARRLYEQGARQGHLESVNSLRALKNKEYKVEFERLLPLAEQGDGEAQNRIGEMYEFGYGVARDNDKALEWFRKAADQNVVAAWHNVGRSYNFGTGVAQDYTEAETWYRKAAEQGYMESMFFLGTLYSNAHGQDKSADTNIIAYAWMHNAALLGNSTAATIETRLLLKLDESQLAEAKALAASYKDKYVTPFQ</sequence>
<reference evidence="3" key="1">
    <citation type="journal article" date="2019" name="Int. J. Syst. Evol. Microbiol.">
        <title>The Global Catalogue of Microorganisms (GCM) 10K type strain sequencing project: providing services to taxonomists for standard genome sequencing and annotation.</title>
        <authorList>
            <consortium name="The Broad Institute Genomics Platform"/>
            <consortium name="The Broad Institute Genome Sequencing Center for Infectious Disease"/>
            <person name="Wu L."/>
            <person name="Ma J."/>
        </authorList>
    </citation>
    <scope>NUCLEOTIDE SEQUENCE [LARGE SCALE GENOMIC DNA]</scope>
    <source>
        <strain evidence="3">JCM 15134</strain>
    </source>
</reference>
<dbReference type="Gene3D" id="1.25.40.10">
    <property type="entry name" value="Tetratricopeptide repeat domain"/>
    <property type="match status" value="2"/>
</dbReference>
<evidence type="ECO:0000313" key="2">
    <source>
        <dbReference type="EMBL" id="GAA0694302.1"/>
    </source>
</evidence>
<dbReference type="InterPro" id="IPR006597">
    <property type="entry name" value="Sel1-like"/>
</dbReference>
<gene>
    <name evidence="2" type="ORF">GCM10009104_22170</name>
</gene>
<dbReference type="Proteomes" id="UP001499915">
    <property type="component" value="Unassembled WGS sequence"/>
</dbReference>
<comment type="caution">
    <text evidence="2">The sequence shown here is derived from an EMBL/GenBank/DDBJ whole genome shotgun (WGS) entry which is preliminary data.</text>
</comment>
<organism evidence="2 3">
    <name type="scientific">Marinobacterium maritimum</name>
    <dbReference type="NCBI Taxonomy" id="500162"/>
    <lineage>
        <taxon>Bacteria</taxon>
        <taxon>Pseudomonadati</taxon>
        <taxon>Pseudomonadota</taxon>
        <taxon>Gammaproteobacteria</taxon>
        <taxon>Oceanospirillales</taxon>
        <taxon>Oceanospirillaceae</taxon>
        <taxon>Marinobacterium</taxon>
    </lineage>
</organism>